<keyword evidence="3" id="KW-0949">S-adenosyl-L-methionine</keyword>
<sequence>MIHKFSLYGTNIVVDVNSGAVHIFDDVAYDVLDYYENNTPEEIVGLLSGKYKREEIVEAIKDIDSLKAEGLLYSQDVYEETIALWDKKPVIKALCLHISHDCNLRCKYCFASTGDFGGQRMMMTAEVGKKAIDFIIKESGNRRNLEIDFFGGEPLMNFETVREIVDYARAKEKEFNKNFRFTLTTNALLLDEDIKNYLNENMQNVVLSIDGRKEVNDKMRFRVDGTGCYDDILPKIKDMAESRGQDNYYVRGTFTRENLDFSKDVLHLADEGFKQISVEPVVAGKDSGYDLREEDLPVLFEEYEKLALELVKRKKEGRGFNFFHFMIDLSQGPCIAKRLRGCGSGHEYVAITPEGDIYPCHQFVGNAEFKMGNVVEGKLNTEIQEHFKGSNVYTKEECSKCWAKFYCSGGCAANSYQFHNDINIPYKVGCELEKKRLECALWIKSQGI</sequence>
<dbReference type="InterPro" id="IPR013785">
    <property type="entry name" value="Aldolase_TIM"/>
</dbReference>
<comment type="cofactor">
    <cofactor evidence="1">
        <name>[4Fe-4S] cluster</name>
        <dbReference type="ChEBI" id="CHEBI:49883"/>
    </cofactor>
</comment>
<keyword evidence="4" id="KW-0479">Metal-binding</keyword>
<dbReference type="SFLD" id="SFLDS00029">
    <property type="entry name" value="Radical_SAM"/>
    <property type="match status" value="1"/>
</dbReference>
<dbReference type="InterPro" id="IPR047602">
    <property type="entry name" value="SPASM_CteB-like"/>
</dbReference>
<evidence type="ECO:0000313" key="9">
    <source>
        <dbReference type="Proteomes" id="UP000005435"/>
    </source>
</evidence>
<evidence type="ECO:0000256" key="3">
    <source>
        <dbReference type="ARBA" id="ARBA00022691"/>
    </source>
</evidence>
<dbReference type="KEGG" id="ccl:Clocl_2130"/>
<gene>
    <name evidence="8" type="ordered locus">Clocl_2130</name>
</gene>
<dbReference type="AlphaFoldDB" id="G8LWQ6"/>
<evidence type="ECO:0000259" key="7">
    <source>
        <dbReference type="PROSITE" id="PS51918"/>
    </source>
</evidence>
<dbReference type="PANTHER" id="PTHR43273">
    <property type="entry name" value="ANAEROBIC SULFATASE-MATURATING ENZYME HOMOLOG ASLB-RELATED"/>
    <property type="match status" value="1"/>
</dbReference>
<keyword evidence="9" id="KW-1185">Reference proteome</keyword>
<dbReference type="OrthoDB" id="1737006at2"/>
<dbReference type="GO" id="GO:0046872">
    <property type="term" value="F:metal ion binding"/>
    <property type="evidence" value="ECO:0007669"/>
    <property type="project" value="UniProtKB-KW"/>
</dbReference>
<dbReference type="SFLD" id="SFLDG01386">
    <property type="entry name" value="main_SPASM_domain-containing"/>
    <property type="match status" value="1"/>
</dbReference>
<dbReference type="GO" id="GO:0051539">
    <property type="term" value="F:4 iron, 4 sulfur cluster binding"/>
    <property type="evidence" value="ECO:0007669"/>
    <property type="project" value="UniProtKB-KW"/>
</dbReference>
<dbReference type="PROSITE" id="PS51918">
    <property type="entry name" value="RADICAL_SAM"/>
    <property type="match status" value="1"/>
</dbReference>
<dbReference type="Gene3D" id="3.20.20.70">
    <property type="entry name" value="Aldolase class I"/>
    <property type="match status" value="1"/>
</dbReference>
<dbReference type="PANTHER" id="PTHR43273:SF8">
    <property type="entry name" value="RADICAL SAM DOMAIN PROTEIN"/>
    <property type="match status" value="1"/>
</dbReference>
<evidence type="ECO:0000256" key="4">
    <source>
        <dbReference type="ARBA" id="ARBA00022723"/>
    </source>
</evidence>
<dbReference type="EMBL" id="CP003065">
    <property type="protein sequence ID" value="AEV68724.1"/>
    <property type="molecule type" value="Genomic_DNA"/>
</dbReference>
<evidence type="ECO:0000256" key="2">
    <source>
        <dbReference type="ARBA" id="ARBA00022485"/>
    </source>
</evidence>
<dbReference type="SFLD" id="SFLDG01067">
    <property type="entry name" value="SPASM/twitch_domain_containing"/>
    <property type="match status" value="1"/>
</dbReference>
<dbReference type="RefSeq" id="WP_014255303.1">
    <property type="nucleotide sequence ID" value="NC_016627.1"/>
</dbReference>
<dbReference type="SUPFAM" id="SSF102114">
    <property type="entry name" value="Radical SAM enzymes"/>
    <property type="match status" value="1"/>
</dbReference>
<dbReference type="InterPro" id="IPR023885">
    <property type="entry name" value="4Fe4S-binding_SPASM_dom"/>
</dbReference>
<dbReference type="HOGENOM" id="CLU_009273_3_3_9"/>
<dbReference type="CDD" id="cd01335">
    <property type="entry name" value="Radical_SAM"/>
    <property type="match status" value="1"/>
</dbReference>
<proteinExistence type="predicted"/>
<dbReference type="Proteomes" id="UP000005435">
    <property type="component" value="Chromosome"/>
</dbReference>
<evidence type="ECO:0000313" key="8">
    <source>
        <dbReference type="EMBL" id="AEV68724.1"/>
    </source>
</evidence>
<dbReference type="NCBIfam" id="TIGR03974">
    <property type="entry name" value="rSAM_six_Cys"/>
    <property type="match status" value="1"/>
</dbReference>
<dbReference type="InterPro" id="IPR023867">
    <property type="entry name" value="Sulphatase_maturase_rSAM"/>
</dbReference>
<dbReference type="GO" id="GO:0016491">
    <property type="term" value="F:oxidoreductase activity"/>
    <property type="evidence" value="ECO:0007669"/>
    <property type="project" value="InterPro"/>
</dbReference>
<evidence type="ECO:0000256" key="6">
    <source>
        <dbReference type="ARBA" id="ARBA00023014"/>
    </source>
</evidence>
<dbReference type="InterPro" id="IPR024025">
    <property type="entry name" value="SCIFF_rSAM_maturase"/>
</dbReference>
<dbReference type="Pfam" id="PF04055">
    <property type="entry name" value="Radical_SAM"/>
    <property type="match status" value="1"/>
</dbReference>
<dbReference type="eggNOG" id="COG0641">
    <property type="taxonomic scope" value="Bacteria"/>
</dbReference>
<evidence type="ECO:0000256" key="1">
    <source>
        <dbReference type="ARBA" id="ARBA00001966"/>
    </source>
</evidence>
<keyword evidence="6" id="KW-0411">Iron-sulfur</keyword>
<reference evidence="9" key="1">
    <citation type="submission" date="2011-12" db="EMBL/GenBank/DDBJ databases">
        <title>Complete sequence of Clostridium clariflavum DSM 19732.</title>
        <authorList>
            <consortium name="US DOE Joint Genome Institute"/>
            <person name="Lucas S."/>
            <person name="Han J."/>
            <person name="Lapidus A."/>
            <person name="Cheng J.-F."/>
            <person name="Goodwin L."/>
            <person name="Pitluck S."/>
            <person name="Peters L."/>
            <person name="Teshima H."/>
            <person name="Detter J.C."/>
            <person name="Han C."/>
            <person name="Tapia R."/>
            <person name="Land M."/>
            <person name="Hauser L."/>
            <person name="Kyrpides N."/>
            <person name="Ivanova N."/>
            <person name="Pagani I."/>
            <person name="Kitzmiller T."/>
            <person name="Lynd L."/>
            <person name="Izquierdo J."/>
            <person name="Woyke T."/>
        </authorList>
    </citation>
    <scope>NUCLEOTIDE SEQUENCE [LARGE SCALE GENOMIC DNA]</scope>
    <source>
        <strain evidence="9">DSM 19732 / NBRC 101661 / EBR45</strain>
    </source>
</reference>
<name>G8LWQ6_ACECE</name>
<organism evidence="8 9">
    <name type="scientific">Acetivibrio clariflavus (strain DSM 19732 / NBRC 101661 / EBR45)</name>
    <name type="common">Clostridium clariflavum</name>
    <dbReference type="NCBI Taxonomy" id="720554"/>
    <lineage>
        <taxon>Bacteria</taxon>
        <taxon>Bacillati</taxon>
        <taxon>Bacillota</taxon>
        <taxon>Clostridia</taxon>
        <taxon>Eubacteriales</taxon>
        <taxon>Oscillospiraceae</taxon>
        <taxon>Acetivibrio</taxon>
    </lineage>
</organism>
<dbReference type="SFLD" id="SFLDG01384">
    <property type="entry name" value="thioether_bond_formation_requi"/>
    <property type="match status" value="1"/>
</dbReference>
<dbReference type="InterPro" id="IPR058240">
    <property type="entry name" value="rSAM_sf"/>
</dbReference>
<feature type="domain" description="Radical SAM core" evidence="7">
    <location>
        <begin position="88"/>
        <end position="321"/>
    </location>
</feature>
<dbReference type="PROSITE" id="PS01305">
    <property type="entry name" value="MOAA_NIFB_PQQE"/>
    <property type="match status" value="1"/>
</dbReference>
<dbReference type="NCBIfam" id="TIGR04085">
    <property type="entry name" value="rSAM_more_4Fe4S"/>
    <property type="match status" value="1"/>
</dbReference>
<protein>
    <submittedName>
        <fullName evidence="8">Six-Cys-in-45 modification radical SAM protein</fullName>
    </submittedName>
</protein>
<dbReference type="Pfam" id="PF13186">
    <property type="entry name" value="SPASM"/>
    <property type="match status" value="1"/>
</dbReference>
<accession>G8LWQ6</accession>
<dbReference type="InterPro" id="IPR000385">
    <property type="entry name" value="MoaA_NifB_PqqE_Fe-S-bd_CS"/>
</dbReference>
<dbReference type="STRING" id="720554.Clocl_2130"/>
<dbReference type="CDD" id="cd21124">
    <property type="entry name" value="SPASM_CteB-like"/>
    <property type="match status" value="1"/>
</dbReference>
<dbReference type="InterPro" id="IPR007197">
    <property type="entry name" value="rSAM"/>
</dbReference>
<keyword evidence="5" id="KW-0408">Iron</keyword>
<keyword evidence="2" id="KW-0004">4Fe-4S</keyword>
<evidence type="ECO:0000256" key="5">
    <source>
        <dbReference type="ARBA" id="ARBA00023004"/>
    </source>
</evidence>
<reference evidence="8 9" key="2">
    <citation type="journal article" date="2012" name="Stand. Genomic Sci.">
        <title>Complete Genome Sequence of Clostridium clariflavum DSM 19732.</title>
        <authorList>
            <person name="Izquierdo J.A."/>
            <person name="Goodwin L."/>
            <person name="Davenport K.W."/>
            <person name="Teshima H."/>
            <person name="Bruce D."/>
            <person name="Detter C."/>
            <person name="Tapia R."/>
            <person name="Han S."/>
            <person name="Land M."/>
            <person name="Hauser L."/>
            <person name="Jeffries C.D."/>
            <person name="Han J."/>
            <person name="Pitluck S."/>
            <person name="Nolan M."/>
            <person name="Chen A."/>
            <person name="Huntemann M."/>
            <person name="Mavromatis K."/>
            <person name="Mikhailova N."/>
            <person name="Liolios K."/>
            <person name="Woyke T."/>
            <person name="Lynd L.R."/>
        </authorList>
    </citation>
    <scope>NUCLEOTIDE SEQUENCE [LARGE SCALE GENOMIC DNA]</scope>
    <source>
        <strain evidence="9">DSM 19732 / NBRC 101661 / EBR45</strain>
    </source>
</reference>